<reference evidence="3 4" key="1">
    <citation type="journal article" date="2011" name="Science">
        <title>The ecoresponsive genome of Daphnia pulex.</title>
        <authorList>
            <person name="Colbourne J.K."/>
            <person name="Pfrender M.E."/>
            <person name="Gilbert D."/>
            <person name="Thomas W.K."/>
            <person name="Tucker A."/>
            <person name="Oakley T.H."/>
            <person name="Tokishita S."/>
            <person name="Aerts A."/>
            <person name="Arnold G.J."/>
            <person name="Basu M.K."/>
            <person name="Bauer D.J."/>
            <person name="Caceres C.E."/>
            <person name="Carmel L."/>
            <person name="Casola C."/>
            <person name="Choi J.H."/>
            <person name="Detter J.C."/>
            <person name="Dong Q."/>
            <person name="Dusheyko S."/>
            <person name="Eads B.D."/>
            <person name="Frohlich T."/>
            <person name="Geiler-Samerotte K.A."/>
            <person name="Gerlach D."/>
            <person name="Hatcher P."/>
            <person name="Jogdeo S."/>
            <person name="Krijgsveld J."/>
            <person name="Kriventseva E.V."/>
            <person name="Kultz D."/>
            <person name="Laforsch C."/>
            <person name="Lindquist E."/>
            <person name="Lopez J."/>
            <person name="Manak J.R."/>
            <person name="Muller J."/>
            <person name="Pangilinan J."/>
            <person name="Patwardhan R.P."/>
            <person name="Pitluck S."/>
            <person name="Pritham E.J."/>
            <person name="Rechtsteiner A."/>
            <person name="Rho M."/>
            <person name="Rogozin I.B."/>
            <person name="Sakarya O."/>
            <person name="Salamov A."/>
            <person name="Schaack S."/>
            <person name="Shapiro H."/>
            <person name="Shiga Y."/>
            <person name="Skalitzky C."/>
            <person name="Smith Z."/>
            <person name="Souvorov A."/>
            <person name="Sung W."/>
            <person name="Tang Z."/>
            <person name="Tsuchiya D."/>
            <person name="Tu H."/>
            <person name="Vos H."/>
            <person name="Wang M."/>
            <person name="Wolf Y.I."/>
            <person name="Yamagata H."/>
            <person name="Yamada T."/>
            <person name="Ye Y."/>
            <person name="Shaw J.R."/>
            <person name="Andrews J."/>
            <person name="Crease T.J."/>
            <person name="Tang H."/>
            <person name="Lucas S.M."/>
            <person name="Robertson H.M."/>
            <person name="Bork P."/>
            <person name="Koonin E.V."/>
            <person name="Zdobnov E.M."/>
            <person name="Grigoriev I.V."/>
            <person name="Lynch M."/>
            <person name="Boore J.L."/>
        </authorList>
    </citation>
    <scope>NUCLEOTIDE SEQUENCE [LARGE SCALE GENOMIC DNA]</scope>
</reference>
<dbReference type="InParanoid" id="E9H1G9"/>
<keyword evidence="4" id="KW-1185">Reference proteome</keyword>
<sequence>MAEEVADLRIRAQHLFAICDKEEKGFVTKRDMQQMLAAEVKTCYILGFTISVCVGRFHHGITRMQHEMMLEPEQLELVFDSLDADGNGYLTFDEFIQGFGKPPPP</sequence>
<dbReference type="PROSITE" id="PS50222">
    <property type="entry name" value="EF_HAND_2"/>
    <property type="match status" value="1"/>
</dbReference>
<dbReference type="GO" id="GO:0005509">
    <property type="term" value="F:calcium ion binding"/>
    <property type="evidence" value="ECO:0007669"/>
    <property type="project" value="InterPro"/>
</dbReference>
<dbReference type="InterPro" id="IPR018247">
    <property type="entry name" value="EF_Hand_1_Ca_BS"/>
</dbReference>
<dbReference type="Gene3D" id="1.10.238.10">
    <property type="entry name" value="EF-hand"/>
    <property type="match status" value="1"/>
</dbReference>
<dbReference type="EMBL" id="GL732583">
    <property type="protein sequence ID" value="EFX74347.1"/>
    <property type="molecule type" value="Genomic_DNA"/>
</dbReference>
<gene>
    <name evidence="3" type="ORF">DAPPUDRAFT_251839</name>
</gene>
<dbReference type="OrthoDB" id="6357004at2759"/>
<dbReference type="AlphaFoldDB" id="E9H1G9"/>
<keyword evidence="1" id="KW-0106">Calcium</keyword>
<dbReference type="Proteomes" id="UP000000305">
    <property type="component" value="Unassembled WGS sequence"/>
</dbReference>
<dbReference type="InterPro" id="IPR002048">
    <property type="entry name" value="EF_hand_dom"/>
</dbReference>
<dbReference type="PROSITE" id="PS00018">
    <property type="entry name" value="EF_HAND_1"/>
    <property type="match status" value="1"/>
</dbReference>
<organism evidence="3 4">
    <name type="scientific">Daphnia pulex</name>
    <name type="common">Water flea</name>
    <dbReference type="NCBI Taxonomy" id="6669"/>
    <lineage>
        <taxon>Eukaryota</taxon>
        <taxon>Metazoa</taxon>
        <taxon>Ecdysozoa</taxon>
        <taxon>Arthropoda</taxon>
        <taxon>Crustacea</taxon>
        <taxon>Branchiopoda</taxon>
        <taxon>Diplostraca</taxon>
        <taxon>Cladocera</taxon>
        <taxon>Anomopoda</taxon>
        <taxon>Daphniidae</taxon>
        <taxon>Daphnia</taxon>
    </lineage>
</organism>
<dbReference type="SUPFAM" id="SSF47473">
    <property type="entry name" value="EF-hand"/>
    <property type="match status" value="1"/>
</dbReference>
<evidence type="ECO:0000313" key="4">
    <source>
        <dbReference type="Proteomes" id="UP000000305"/>
    </source>
</evidence>
<evidence type="ECO:0000259" key="2">
    <source>
        <dbReference type="PROSITE" id="PS50222"/>
    </source>
</evidence>
<accession>E9H1G9</accession>
<dbReference type="SMART" id="SM00054">
    <property type="entry name" value="EFh"/>
    <property type="match status" value="2"/>
</dbReference>
<dbReference type="KEGG" id="dpx:DAPPUDRAFT_251839"/>
<evidence type="ECO:0000256" key="1">
    <source>
        <dbReference type="ARBA" id="ARBA00022837"/>
    </source>
</evidence>
<dbReference type="Pfam" id="PF13499">
    <property type="entry name" value="EF-hand_7"/>
    <property type="match status" value="1"/>
</dbReference>
<dbReference type="InterPro" id="IPR011992">
    <property type="entry name" value="EF-hand-dom_pair"/>
</dbReference>
<dbReference type="STRING" id="6669.E9H1G9"/>
<name>E9H1G9_DAPPU</name>
<dbReference type="PhylomeDB" id="E9H1G9"/>
<protein>
    <recommendedName>
        <fullName evidence="2">EF-hand domain-containing protein</fullName>
    </recommendedName>
</protein>
<feature type="domain" description="EF-hand" evidence="2">
    <location>
        <begin position="70"/>
        <end position="105"/>
    </location>
</feature>
<dbReference type="HOGENOM" id="CLU_2239289_0_0_1"/>
<evidence type="ECO:0000313" key="3">
    <source>
        <dbReference type="EMBL" id="EFX74347.1"/>
    </source>
</evidence>
<proteinExistence type="predicted"/>
<dbReference type="eggNOG" id="ENOG502QTZP">
    <property type="taxonomic scope" value="Eukaryota"/>
</dbReference>